<evidence type="ECO:0000259" key="2">
    <source>
        <dbReference type="PROSITE" id="PS50943"/>
    </source>
</evidence>
<dbReference type="SMART" id="SM00530">
    <property type="entry name" value="HTH_XRE"/>
    <property type="match status" value="1"/>
</dbReference>
<keyword evidence="1" id="KW-1133">Transmembrane helix</keyword>
<name>A0A254PRC3_9BURK</name>
<accession>A0A254PRC3</accession>
<dbReference type="InterPro" id="IPR001387">
    <property type="entry name" value="Cro/C1-type_HTH"/>
</dbReference>
<keyword evidence="4" id="KW-1185">Reference proteome</keyword>
<reference evidence="3 4" key="1">
    <citation type="submission" date="2017-05" db="EMBL/GenBank/DDBJ databases">
        <title>Genome of Polynucleobacter sp. MWH-Feld-100.</title>
        <authorList>
            <person name="Hahn M.W."/>
        </authorList>
    </citation>
    <scope>NUCLEOTIDE SEQUENCE [LARGE SCALE GENOMIC DNA]</scope>
    <source>
        <strain evidence="3 4">MWH-Feld-100</strain>
    </source>
</reference>
<sequence length="177" mass="20072">MSDKQNNPLPKILGERFKDAREKMGLSIEELANKAILSNSQIRQIEGKEQGAFYSAAIKYSSAQKVAKILELPEDQAFDISQTDLDHDSQELKEQKELKEIEAMLAQKMINELQYERPSLIQKIIGKQTSAQLPLQGIEVPQANRPKSILKRSVFLLILIVGIGLCYWLLNPYFNVS</sequence>
<evidence type="ECO:0000313" key="4">
    <source>
        <dbReference type="Proteomes" id="UP000197528"/>
    </source>
</evidence>
<dbReference type="Proteomes" id="UP000197528">
    <property type="component" value="Unassembled WGS sequence"/>
</dbReference>
<dbReference type="SUPFAM" id="SSF47413">
    <property type="entry name" value="lambda repressor-like DNA-binding domains"/>
    <property type="match status" value="1"/>
</dbReference>
<dbReference type="GO" id="GO:0003677">
    <property type="term" value="F:DNA binding"/>
    <property type="evidence" value="ECO:0007669"/>
    <property type="project" value="InterPro"/>
</dbReference>
<dbReference type="CDD" id="cd00093">
    <property type="entry name" value="HTH_XRE"/>
    <property type="match status" value="1"/>
</dbReference>
<dbReference type="EMBL" id="NGUP01000004">
    <property type="protein sequence ID" value="OWS69100.1"/>
    <property type="molecule type" value="Genomic_DNA"/>
</dbReference>
<protein>
    <recommendedName>
        <fullName evidence="2">HTH cro/C1-type domain-containing protein</fullName>
    </recommendedName>
</protein>
<feature type="domain" description="HTH cro/C1-type" evidence="2">
    <location>
        <begin position="17"/>
        <end position="77"/>
    </location>
</feature>
<dbReference type="RefSeq" id="WP_088525978.1">
    <property type="nucleotide sequence ID" value="NZ_NGUP01000004.1"/>
</dbReference>
<proteinExistence type="predicted"/>
<evidence type="ECO:0000256" key="1">
    <source>
        <dbReference type="SAM" id="Phobius"/>
    </source>
</evidence>
<gene>
    <name evidence="3" type="ORF">CBI31_08485</name>
</gene>
<keyword evidence="1" id="KW-0812">Transmembrane</keyword>
<dbReference type="Pfam" id="PF13413">
    <property type="entry name" value="HTH_25"/>
    <property type="match status" value="1"/>
</dbReference>
<keyword evidence="1" id="KW-0472">Membrane</keyword>
<dbReference type="OrthoDB" id="9096422at2"/>
<dbReference type="PROSITE" id="PS50943">
    <property type="entry name" value="HTH_CROC1"/>
    <property type="match status" value="1"/>
</dbReference>
<dbReference type="InterPro" id="IPR010982">
    <property type="entry name" value="Lambda_DNA-bd_dom_sf"/>
</dbReference>
<organism evidence="3 4">
    <name type="scientific">Polynucleobacter campilacus</name>
    <dbReference type="NCBI Taxonomy" id="1743163"/>
    <lineage>
        <taxon>Bacteria</taxon>
        <taxon>Pseudomonadati</taxon>
        <taxon>Pseudomonadota</taxon>
        <taxon>Betaproteobacteria</taxon>
        <taxon>Burkholderiales</taxon>
        <taxon>Burkholderiaceae</taxon>
        <taxon>Polynucleobacter</taxon>
    </lineage>
</organism>
<comment type="caution">
    <text evidence="3">The sequence shown here is derived from an EMBL/GenBank/DDBJ whole genome shotgun (WGS) entry which is preliminary data.</text>
</comment>
<feature type="transmembrane region" description="Helical" evidence="1">
    <location>
        <begin position="154"/>
        <end position="170"/>
    </location>
</feature>
<evidence type="ECO:0000313" key="3">
    <source>
        <dbReference type="EMBL" id="OWS69100.1"/>
    </source>
</evidence>
<dbReference type="Gene3D" id="1.10.260.40">
    <property type="entry name" value="lambda repressor-like DNA-binding domains"/>
    <property type="match status" value="1"/>
</dbReference>
<dbReference type="AlphaFoldDB" id="A0A254PRC3"/>